<dbReference type="InterPro" id="IPR036259">
    <property type="entry name" value="MFS_trans_sf"/>
</dbReference>
<dbReference type="Proteomes" id="UP000605099">
    <property type="component" value="Unassembled WGS sequence"/>
</dbReference>
<name>A0ABQ2JS94_9SPHN</name>
<dbReference type="SUPFAM" id="SSF103473">
    <property type="entry name" value="MFS general substrate transporter"/>
    <property type="match status" value="1"/>
</dbReference>
<feature type="transmembrane region" description="Helical" evidence="6">
    <location>
        <begin position="80"/>
        <end position="102"/>
    </location>
</feature>
<evidence type="ECO:0000256" key="1">
    <source>
        <dbReference type="ARBA" id="ARBA00004141"/>
    </source>
</evidence>
<proteinExistence type="predicted"/>
<feature type="transmembrane region" description="Helical" evidence="6">
    <location>
        <begin position="314"/>
        <end position="337"/>
    </location>
</feature>
<evidence type="ECO:0000313" key="9">
    <source>
        <dbReference type="Proteomes" id="UP000605099"/>
    </source>
</evidence>
<feature type="transmembrane region" description="Helical" evidence="6">
    <location>
        <begin position="413"/>
        <end position="434"/>
    </location>
</feature>
<feature type="transmembrane region" description="Helical" evidence="6">
    <location>
        <begin position="47"/>
        <end position="68"/>
    </location>
</feature>
<dbReference type="InterPro" id="IPR044770">
    <property type="entry name" value="MFS_spinster-like"/>
</dbReference>
<gene>
    <name evidence="8" type="ORF">GCM10011349_25690</name>
</gene>
<feature type="transmembrane region" description="Helical" evidence="6">
    <location>
        <begin position="349"/>
        <end position="372"/>
    </location>
</feature>
<keyword evidence="3 6" id="KW-0812">Transmembrane</keyword>
<organism evidence="8 9">
    <name type="scientific">Novosphingobium indicum</name>
    <dbReference type="NCBI Taxonomy" id="462949"/>
    <lineage>
        <taxon>Bacteria</taxon>
        <taxon>Pseudomonadati</taxon>
        <taxon>Pseudomonadota</taxon>
        <taxon>Alphaproteobacteria</taxon>
        <taxon>Sphingomonadales</taxon>
        <taxon>Sphingomonadaceae</taxon>
        <taxon>Novosphingobium</taxon>
    </lineage>
</organism>
<accession>A0ABQ2JS94</accession>
<dbReference type="PANTHER" id="PTHR23505">
    <property type="entry name" value="SPINSTER"/>
    <property type="match status" value="1"/>
</dbReference>
<feature type="transmembrane region" description="Helical" evidence="6">
    <location>
        <begin position="166"/>
        <end position="186"/>
    </location>
</feature>
<dbReference type="PANTHER" id="PTHR23505:SF79">
    <property type="entry name" value="PROTEIN SPINSTER"/>
    <property type="match status" value="1"/>
</dbReference>
<evidence type="ECO:0000256" key="4">
    <source>
        <dbReference type="ARBA" id="ARBA00022989"/>
    </source>
</evidence>
<feature type="transmembrane region" description="Helical" evidence="6">
    <location>
        <begin position="138"/>
        <end position="160"/>
    </location>
</feature>
<evidence type="ECO:0000256" key="2">
    <source>
        <dbReference type="ARBA" id="ARBA00022448"/>
    </source>
</evidence>
<evidence type="ECO:0000259" key="7">
    <source>
        <dbReference type="PROSITE" id="PS50850"/>
    </source>
</evidence>
<evidence type="ECO:0000256" key="5">
    <source>
        <dbReference type="ARBA" id="ARBA00023136"/>
    </source>
</evidence>
<keyword evidence="9" id="KW-1185">Reference proteome</keyword>
<dbReference type="Pfam" id="PF07690">
    <property type="entry name" value="MFS_1"/>
    <property type="match status" value="1"/>
</dbReference>
<feature type="transmembrane region" description="Helical" evidence="6">
    <location>
        <begin position="108"/>
        <end position="126"/>
    </location>
</feature>
<evidence type="ECO:0000256" key="6">
    <source>
        <dbReference type="SAM" id="Phobius"/>
    </source>
</evidence>
<feature type="transmembrane region" description="Helical" evidence="6">
    <location>
        <begin position="289"/>
        <end position="308"/>
    </location>
</feature>
<feature type="transmembrane region" description="Helical" evidence="6">
    <location>
        <begin position="12"/>
        <end position="35"/>
    </location>
</feature>
<dbReference type="CDD" id="cd17328">
    <property type="entry name" value="MFS_spinster_like"/>
    <property type="match status" value="1"/>
</dbReference>
<reference evidence="9" key="1">
    <citation type="journal article" date="2019" name="Int. J. Syst. Evol. Microbiol.">
        <title>The Global Catalogue of Microorganisms (GCM) 10K type strain sequencing project: providing services to taxonomists for standard genome sequencing and annotation.</title>
        <authorList>
            <consortium name="The Broad Institute Genomics Platform"/>
            <consortium name="The Broad Institute Genome Sequencing Center for Infectious Disease"/>
            <person name="Wu L."/>
            <person name="Ma J."/>
        </authorList>
    </citation>
    <scope>NUCLEOTIDE SEQUENCE [LARGE SCALE GENOMIC DNA]</scope>
    <source>
        <strain evidence="9">CGMCC 1.6784</strain>
    </source>
</reference>
<keyword evidence="4 6" id="KW-1133">Transmembrane helix</keyword>
<feature type="transmembrane region" description="Helical" evidence="6">
    <location>
        <begin position="217"/>
        <end position="244"/>
    </location>
</feature>
<protein>
    <submittedName>
        <fullName evidence="8">MFS transporter</fullName>
    </submittedName>
</protein>
<dbReference type="Gene3D" id="1.20.1250.20">
    <property type="entry name" value="MFS general substrate transporter like domains"/>
    <property type="match status" value="1"/>
</dbReference>
<comment type="caution">
    <text evidence="8">The sequence shown here is derived from an EMBL/GenBank/DDBJ whole genome shotgun (WGS) entry which is preliminary data.</text>
</comment>
<dbReference type="EMBL" id="BMLK01000011">
    <property type="protein sequence ID" value="GGN52316.1"/>
    <property type="molecule type" value="Genomic_DNA"/>
</dbReference>
<dbReference type="InterPro" id="IPR020846">
    <property type="entry name" value="MFS_dom"/>
</dbReference>
<feature type="transmembrane region" description="Helical" evidence="6">
    <location>
        <begin position="256"/>
        <end position="277"/>
    </location>
</feature>
<evidence type="ECO:0000313" key="8">
    <source>
        <dbReference type="EMBL" id="GGN52316.1"/>
    </source>
</evidence>
<sequence>MGVAGFDRRDKWFLLLLGAIYMVNFIDRTILAVVGESIRNDLRLSDLQLGMLGGLAFSLFYAVLGIPLARLAERFSRVRLIAAVTILWSLMTALCGAAGSYLQLLLCRMGVGVGEAGFTPALVSMISDRFDVGRRALVFSLIALGVPLGGAVAAIAGSAMAQTIGWRWTMAAVGVPGLLLAVLLSITISEPERKDAGESADTPPFGQVLRRLARSPAFLHLTCGSGLVGLVGFGTNLFLIPLLVRRFDLLLSQAGLIFALSFSMATMVGQIFGGNLASRLIRRDVRWGAWAPAITVGLALPFYLLALYQSDWHVLVGFLFVATAMLYAFTPAVMTVTQTLVEPRMRASAAALHSFGQTVAGLGIGSVTLGYLSDKLAAYNYAGDYAAQCLGSGALSDSRECITASATGLQHSMLISASVLAVAVFNYLVAARHLPTESAAALSR</sequence>
<dbReference type="RefSeq" id="WP_188820089.1">
    <property type="nucleotide sequence ID" value="NZ_BMLK01000011.1"/>
</dbReference>
<dbReference type="PROSITE" id="PS50850">
    <property type="entry name" value="MFS"/>
    <property type="match status" value="1"/>
</dbReference>
<keyword evidence="2" id="KW-0813">Transport</keyword>
<comment type="subcellular location">
    <subcellularLocation>
        <location evidence="1">Membrane</location>
        <topology evidence="1">Multi-pass membrane protein</topology>
    </subcellularLocation>
</comment>
<evidence type="ECO:0000256" key="3">
    <source>
        <dbReference type="ARBA" id="ARBA00022692"/>
    </source>
</evidence>
<dbReference type="InterPro" id="IPR011701">
    <property type="entry name" value="MFS"/>
</dbReference>
<keyword evidence="5 6" id="KW-0472">Membrane</keyword>
<feature type="domain" description="Major facilitator superfamily (MFS) profile" evidence="7">
    <location>
        <begin position="13"/>
        <end position="435"/>
    </location>
</feature>